<dbReference type="InterPro" id="IPR008972">
    <property type="entry name" value="Cupredoxin"/>
</dbReference>
<dbReference type="AlphaFoldDB" id="A0A9P4IW97"/>
<dbReference type="CDD" id="cd00920">
    <property type="entry name" value="Cupredoxin"/>
    <property type="match status" value="1"/>
</dbReference>
<feature type="signal peptide" evidence="1">
    <location>
        <begin position="1"/>
        <end position="19"/>
    </location>
</feature>
<evidence type="ECO:0000313" key="3">
    <source>
        <dbReference type="Proteomes" id="UP000799439"/>
    </source>
</evidence>
<keyword evidence="3" id="KW-1185">Reference proteome</keyword>
<gene>
    <name evidence="2" type="ORF">K461DRAFT_231221</name>
</gene>
<proteinExistence type="predicted"/>
<sequence>MHVYLPHLLLVTHAAVVHGATIAVQVARNGLSFTPNSFAAEVGDQVEFYFVHSGHGVTQGGFSSPCQPSSDGFESGLVQTSDGLPFTITVTNKDPIYFYCPVSTHCQHGMGGAINAP</sequence>
<dbReference type="Gene3D" id="2.60.40.420">
    <property type="entry name" value="Cupredoxins - blue copper proteins"/>
    <property type="match status" value="1"/>
</dbReference>
<evidence type="ECO:0000313" key="2">
    <source>
        <dbReference type="EMBL" id="KAF2149691.1"/>
    </source>
</evidence>
<evidence type="ECO:0000256" key="1">
    <source>
        <dbReference type="SAM" id="SignalP"/>
    </source>
</evidence>
<accession>A0A9P4IW97</accession>
<keyword evidence="1" id="KW-0732">Signal</keyword>
<comment type="caution">
    <text evidence="2">The sequence shown here is derived from an EMBL/GenBank/DDBJ whole genome shotgun (WGS) entry which is preliminary data.</text>
</comment>
<dbReference type="Proteomes" id="UP000799439">
    <property type="component" value="Unassembled WGS sequence"/>
</dbReference>
<feature type="chain" id="PRO_5040416696" evidence="1">
    <location>
        <begin position="20"/>
        <end position="117"/>
    </location>
</feature>
<dbReference type="SUPFAM" id="SSF49503">
    <property type="entry name" value="Cupredoxins"/>
    <property type="match status" value="1"/>
</dbReference>
<organism evidence="2 3">
    <name type="scientific">Myriangium duriaei CBS 260.36</name>
    <dbReference type="NCBI Taxonomy" id="1168546"/>
    <lineage>
        <taxon>Eukaryota</taxon>
        <taxon>Fungi</taxon>
        <taxon>Dikarya</taxon>
        <taxon>Ascomycota</taxon>
        <taxon>Pezizomycotina</taxon>
        <taxon>Dothideomycetes</taxon>
        <taxon>Dothideomycetidae</taxon>
        <taxon>Myriangiales</taxon>
        <taxon>Myriangiaceae</taxon>
        <taxon>Myriangium</taxon>
    </lineage>
</organism>
<reference evidence="2" key="1">
    <citation type="journal article" date="2020" name="Stud. Mycol.">
        <title>101 Dothideomycetes genomes: a test case for predicting lifestyles and emergence of pathogens.</title>
        <authorList>
            <person name="Haridas S."/>
            <person name="Albert R."/>
            <person name="Binder M."/>
            <person name="Bloem J."/>
            <person name="Labutti K."/>
            <person name="Salamov A."/>
            <person name="Andreopoulos B."/>
            <person name="Baker S."/>
            <person name="Barry K."/>
            <person name="Bills G."/>
            <person name="Bluhm B."/>
            <person name="Cannon C."/>
            <person name="Castanera R."/>
            <person name="Culley D."/>
            <person name="Daum C."/>
            <person name="Ezra D."/>
            <person name="Gonzalez J."/>
            <person name="Henrissat B."/>
            <person name="Kuo A."/>
            <person name="Liang C."/>
            <person name="Lipzen A."/>
            <person name="Lutzoni F."/>
            <person name="Magnuson J."/>
            <person name="Mondo S."/>
            <person name="Nolan M."/>
            <person name="Ohm R."/>
            <person name="Pangilinan J."/>
            <person name="Park H.-J."/>
            <person name="Ramirez L."/>
            <person name="Alfaro M."/>
            <person name="Sun H."/>
            <person name="Tritt A."/>
            <person name="Yoshinaga Y."/>
            <person name="Zwiers L.-H."/>
            <person name="Turgeon B."/>
            <person name="Goodwin S."/>
            <person name="Spatafora J."/>
            <person name="Crous P."/>
            <person name="Grigoriev I."/>
        </authorList>
    </citation>
    <scope>NUCLEOTIDE SEQUENCE</scope>
    <source>
        <strain evidence="2">CBS 260.36</strain>
    </source>
</reference>
<dbReference type="InterPro" id="IPR052953">
    <property type="entry name" value="Ser-rich/MCO-related"/>
</dbReference>
<dbReference type="PANTHER" id="PTHR34883:SF15">
    <property type="entry name" value="EXTRACELLULAR SERINE-RICH PROTEIN"/>
    <property type="match status" value="1"/>
</dbReference>
<name>A0A9P4IW97_9PEZI</name>
<protein>
    <submittedName>
        <fullName evidence="2">Cupredoxin</fullName>
    </submittedName>
</protein>
<dbReference type="EMBL" id="ML996091">
    <property type="protein sequence ID" value="KAF2149691.1"/>
    <property type="molecule type" value="Genomic_DNA"/>
</dbReference>
<dbReference type="PANTHER" id="PTHR34883">
    <property type="entry name" value="SERINE-RICH PROTEIN, PUTATIVE-RELATED-RELATED"/>
    <property type="match status" value="1"/>
</dbReference>
<dbReference type="OrthoDB" id="5415867at2759"/>